<feature type="binding site" evidence="19">
    <location>
        <position position="256"/>
    </location>
    <ligand>
        <name>Zn(2+)</name>
        <dbReference type="ChEBI" id="CHEBI:29105"/>
        <note>catalytic</note>
    </ligand>
</feature>
<dbReference type="GO" id="GO:0005525">
    <property type="term" value="F:GTP binding"/>
    <property type="evidence" value="ECO:0007669"/>
    <property type="project" value="UniProtKB-KW"/>
</dbReference>
<feature type="binding site" evidence="19">
    <location>
        <position position="28"/>
    </location>
    <ligand>
        <name>Mg(2+)</name>
        <dbReference type="ChEBI" id="CHEBI:18420"/>
        <label>2</label>
    </ligand>
</feature>
<comment type="pathway">
    <text evidence="5 19">Cofactor biosynthesis; riboflavin biosynthesis; 2-hydroxy-3-oxobutyl phosphate from D-ribulose 5-phosphate: step 1/1.</text>
</comment>
<evidence type="ECO:0000256" key="14">
    <source>
        <dbReference type="ARBA" id="ARBA00023211"/>
    </source>
</evidence>
<feature type="binding site" evidence="19">
    <location>
        <begin position="27"/>
        <end position="28"/>
    </location>
    <ligand>
        <name>D-ribulose 5-phosphate</name>
        <dbReference type="ChEBI" id="CHEBI:58121"/>
    </ligand>
</feature>
<comment type="catalytic activity">
    <reaction evidence="18 19">
        <text>GTP + 4 H2O = 2,5-diamino-6-hydroxy-4-(5-phosphoribosylamino)-pyrimidine + formate + 2 phosphate + 3 H(+)</text>
        <dbReference type="Rhea" id="RHEA:23704"/>
        <dbReference type="ChEBI" id="CHEBI:15377"/>
        <dbReference type="ChEBI" id="CHEBI:15378"/>
        <dbReference type="ChEBI" id="CHEBI:15740"/>
        <dbReference type="ChEBI" id="CHEBI:37565"/>
        <dbReference type="ChEBI" id="CHEBI:43474"/>
        <dbReference type="ChEBI" id="CHEBI:58614"/>
        <dbReference type="EC" id="3.5.4.25"/>
    </reaction>
</comment>
<dbReference type="NCBIfam" id="TIGR00506">
    <property type="entry name" value="ribB"/>
    <property type="match status" value="1"/>
</dbReference>
<dbReference type="AlphaFoldDB" id="A0AA36Y3D1"/>
<keyword evidence="10 19" id="KW-0378">Hydrolase</keyword>
<evidence type="ECO:0000313" key="21">
    <source>
        <dbReference type="EMBL" id="EHO15694.1"/>
    </source>
</evidence>
<evidence type="ECO:0000256" key="17">
    <source>
        <dbReference type="ARBA" id="ARBA00043932"/>
    </source>
</evidence>
<dbReference type="EC" id="3.5.4.25" evidence="19"/>
<feature type="binding site" evidence="19">
    <location>
        <position position="356"/>
    </location>
    <ligand>
        <name>GTP</name>
        <dbReference type="ChEBI" id="CHEBI:37565"/>
    </ligand>
</feature>
<feature type="binding site" evidence="19">
    <location>
        <position position="32"/>
    </location>
    <ligand>
        <name>D-ribulose 5-phosphate</name>
        <dbReference type="ChEBI" id="CHEBI:58121"/>
    </ligand>
</feature>
<feature type="site" description="Essential for DHBP synthase activity" evidence="19">
    <location>
        <position position="163"/>
    </location>
</feature>
<dbReference type="Pfam" id="PF00926">
    <property type="entry name" value="DHBP_synthase"/>
    <property type="match status" value="1"/>
</dbReference>
<comment type="similarity">
    <text evidence="19">In the C-terminal section; belongs to the GTP cyclohydrolase II family.</text>
</comment>
<dbReference type="GeneID" id="86941732"/>
<keyword evidence="8 19" id="KW-0479">Metal-binding</keyword>
<accession>A0AA36Y3D1</accession>
<dbReference type="HAMAP" id="MF_01283">
    <property type="entry name" value="RibBA"/>
    <property type="match status" value="1"/>
</dbReference>
<dbReference type="RefSeq" id="WP_009533821.1">
    <property type="nucleotide sequence ID" value="NZ_JH590865.1"/>
</dbReference>
<dbReference type="EMBL" id="AGEL01000015">
    <property type="protein sequence ID" value="EHO15694.1"/>
    <property type="molecule type" value="Genomic_DNA"/>
</dbReference>
<dbReference type="GO" id="GO:0008270">
    <property type="term" value="F:zinc ion binding"/>
    <property type="evidence" value="ECO:0007669"/>
    <property type="project" value="UniProtKB-UniRule"/>
</dbReference>
<evidence type="ECO:0000256" key="5">
    <source>
        <dbReference type="ARBA" id="ARBA00004904"/>
    </source>
</evidence>
<comment type="caution">
    <text evidence="21">The sequence shown here is derived from an EMBL/GenBank/DDBJ whole genome shotgun (WGS) entry which is preliminary data.</text>
</comment>
<evidence type="ECO:0000256" key="18">
    <source>
        <dbReference type="ARBA" id="ARBA00049295"/>
    </source>
</evidence>
<dbReference type="InterPro" id="IPR000422">
    <property type="entry name" value="DHBP_synthase_RibB"/>
</dbReference>
<dbReference type="FunFam" id="3.40.50.10990:FF:000001">
    <property type="entry name" value="Riboflavin biosynthesis protein RibBA"/>
    <property type="match status" value="1"/>
</dbReference>
<dbReference type="SUPFAM" id="SSF55821">
    <property type="entry name" value="YrdC/RibB"/>
    <property type="match status" value="1"/>
</dbReference>
<evidence type="ECO:0000256" key="2">
    <source>
        <dbReference type="ARBA" id="ARBA00001936"/>
    </source>
</evidence>
<dbReference type="GO" id="GO:0003935">
    <property type="term" value="F:GTP cyclohydrolase II activity"/>
    <property type="evidence" value="ECO:0007669"/>
    <property type="project" value="UniProtKB-UniRule"/>
</dbReference>
<dbReference type="Gene3D" id="3.90.870.10">
    <property type="entry name" value="DHBP synthase"/>
    <property type="match status" value="1"/>
</dbReference>
<comment type="function">
    <text evidence="3 19">Catalyzes the conversion of D-ribulose 5-phosphate to formate and 3,4-dihydroxy-2-butanone 4-phosphate.</text>
</comment>
<evidence type="ECO:0000256" key="4">
    <source>
        <dbReference type="ARBA" id="ARBA00004853"/>
    </source>
</evidence>
<comment type="cofactor">
    <cofactor evidence="2">
        <name>Mn(2+)</name>
        <dbReference type="ChEBI" id="CHEBI:29035"/>
    </cofactor>
</comment>
<evidence type="ECO:0000256" key="16">
    <source>
        <dbReference type="ARBA" id="ARBA00023268"/>
    </source>
</evidence>
<comment type="function">
    <text evidence="17 19">Catalyzes the conversion of GTP to 2,5-diamino-6-ribosylamino-4(3H)-pyrimidinone 5'-phosphate (DARP), formate and pyrophosphate.</text>
</comment>
<keyword evidence="15 19" id="KW-0456">Lyase</keyword>
<gene>
    <name evidence="19" type="primary">ribBA</name>
    <name evidence="21" type="ORF">HMPREF9623_02015</name>
</gene>
<evidence type="ECO:0000256" key="6">
    <source>
        <dbReference type="ARBA" id="ARBA00005520"/>
    </source>
</evidence>
<dbReference type="GO" id="GO:0030145">
    <property type="term" value="F:manganese ion binding"/>
    <property type="evidence" value="ECO:0007669"/>
    <property type="project" value="UniProtKB-UniRule"/>
</dbReference>
<protein>
    <recommendedName>
        <fullName evidence="19">Riboflavin biosynthesis protein RibBA</fullName>
    </recommendedName>
    <domain>
        <recommendedName>
            <fullName evidence="19">3,4-dihydroxy-2-butanone 4-phosphate synthase</fullName>
            <shortName evidence="19">DHBP synthase</shortName>
            <ecNumber evidence="19">4.1.99.12</ecNumber>
        </recommendedName>
    </domain>
    <domain>
        <recommendedName>
            <fullName evidence="19">GTP cyclohydrolase-2</fullName>
            <ecNumber evidence="19">3.5.4.25</ecNumber>
        </recommendedName>
        <alternativeName>
            <fullName evidence="19">GTP cyclohydrolase II</fullName>
        </alternativeName>
    </domain>
</protein>
<keyword evidence="14 19" id="KW-0464">Manganese</keyword>
<feature type="binding site" evidence="19">
    <location>
        <begin position="139"/>
        <end position="143"/>
    </location>
    <ligand>
        <name>D-ribulose 5-phosphate</name>
        <dbReference type="ChEBI" id="CHEBI:58121"/>
    </ligand>
</feature>
<sequence>MGFSTIEQALSDLRAGKLIVCIDDPSRENEGDLICAAEFASAELVNRMAGLARGLICLPVAADYAKKLGLPPMSAVNSDNHETAFLVSIDHVETTTGISAAERALTARKLVAEDAAPSDFRRPGHLFPLLARPHGVLERRGHTEATVDLCRLAGLKSAGLCCEIMREDGEMMRTKELLALAEREDLCIISIEDLVRYRERYDYALEEVASAALPSAFGDFQIYGFLDPLSGLEHLALVKGDLAGKEAVLCRMHSECMTGDVFGSRRCDCGEQLQRALKQIETEGQGVLLYLRQEGRGIGLLNKLKAYALQEQGLDTVDANRALGFPDDLRNYAPAAAMLRALGVRSLRLMTNNPDKIAQLTDFGIPVTSRVSIEIPANRHDIRYLRTKRHRMGHLLDSTLLRESC</sequence>
<dbReference type="PIRSF" id="PIRSF001259">
    <property type="entry name" value="RibA"/>
    <property type="match status" value="1"/>
</dbReference>
<dbReference type="CDD" id="cd00641">
    <property type="entry name" value="GTP_cyclohydro2"/>
    <property type="match status" value="1"/>
</dbReference>
<evidence type="ECO:0000256" key="8">
    <source>
        <dbReference type="ARBA" id="ARBA00022723"/>
    </source>
</evidence>
<feature type="binding site" evidence="19">
    <location>
        <position position="351"/>
    </location>
    <ligand>
        <name>GTP</name>
        <dbReference type="ChEBI" id="CHEBI:37565"/>
    </ligand>
</feature>
<dbReference type="Proteomes" id="UP000018466">
    <property type="component" value="Unassembled WGS sequence"/>
</dbReference>
<dbReference type="NCBIfam" id="TIGR00505">
    <property type="entry name" value="ribA"/>
    <property type="match status" value="1"/>
</dbReference>
<dbReference type="HAMAP" id="MF_00180">
    <property type="entry name" value="RibB"/>
    <property type="match status" value="1"/>
</dbReference>
<reference evidence="21 22" key="1">
    <citation type="submission" date="2011-10" db="EMBL/GenBank/DDBJ databases">
        <title>The Genome Sequence of Lachnospiraceae bacterium ACC2.</title>
        <authorList>
            <consortium name="The Broad Institute Genome Sequencing Platform"/>
            <person name="Earl A."/>
            <person name="Ward D."/>
            <person name="Feldgarden M."/>
            <person name="Gevers D."/>
            <person name="Sizova M."/>
            <person name="Hazen A."/>
            <person name="Epstein S."/>
            <person name="Young S.K."/>
            <person name="Zeng Q."/>
            <person name="Gargeya S."/>
            <person name="Fitzgerald M."/>
            <person name="Haas B."/>
            <person name="Abouelleil A."/>
            <person name="Alvarado L."/>
            <person name="Arachchi H.M."/>
            <person name="Berlin A."/>
            <person name="Brown A."/>
            <person name="Chapman S.B."/>
            <person name="Chen Z."/>
            <person name="Dunbar C."/>
            <person name="Freedman E."/>
            <person name="Gearin G."/>
            <person name="Goldberg J."/>
            <person name="Griggs A."/>
            <person name="Gujja S."/>
            <person name="Heiman D."/>
            <person name="Howarth C."/>
            <person name="Larson L."/>
            <person name="Lui A."/>
            <person name="MacDonald P.J.P."/>
            <person name="Montmayeur A."/>
            <person name="Murphy C."/>
            <person name="Neiman D."/>
            <person name="Pearson M."/>
            <person name="Priest M."/>
            <person name="Roberts A."/>
            <person name="Saif S."/>
            <person name="Shea T."/>
            <person name="Shenoy N."/>
            <person name="Sisk P."/>
            <person name="Stolte C."/>
            <person name="Sykes S."/>
            <person name="Wortman J."/>
            <person name="Nusbaum C."/>
            <person name="Birren B."/>
        </authorList>
    </citation>
    <scope>NUCLEOTIDE SEQUENCE [LARGE SCALE GENOMIC DNA]</scope>
    <source>
        <strain evidence="21 22">ACC2</strain>
    </source>
</reference>
<dbReference type="GO" id="GO:0009231">
    <property type="term" value="P:riboflavin biosynthetic process"/>
    <property type="evidence" value="ECO:0007669"/>
    <property type="project" value="UniProtKB-UniRule"/>
</dbReference>
<evidence type="ECO:0000256" key="9">
    <source>
        <dbReference type="ARBA" id="ARBA00022741"/>
    </source>
</evidence>
<feature type="binding site" evidence="19">
    <location>
        <position position="269"/>
    </location>
    <ligand>
        <name>Zn(2+)</name>
        <dbReference type="ChEBI" id="CHEBI:29105"/>
        <note>catalytic</note>
    </ligand>
</feature>
<feature type="binding site" evidence="19">
    <location>
        <position position="272"/>
    </location>
    <ligand>
        <name>GTP</name>
        <dbReference type="ChEBI" id="CHEBI:37565"/>
    </ligand>
</feature>
<feature type="binding site" evidence="19">
    <location>
        <position position="163"/>
    </location>
    <ligand>
        <name>D-ribulose 5-phosphate</name>
        <dbReference type="ChEBI" id="CHEBI:58121"/>
    </ligand>
</feature>
<feature type="binding site" evidence="19">
    <location>
        <position position="142"/>
    </location>
    <ligand>
        <name>Mg(2+)</name>
        <dbReference type="ChEBI" id="CHEBI:18420"/>
        <label>2</label>
    </ligand>
</feature>
<dbReference type="Gene3D" id="3.40.50.10990">
    <property type="entry name" value="GTP cyclohydrolase II"/>
    <property type="match status" value="1"/>
</dbReference>
<dbReference type="InterPro" id="IPR017945">
    <property type="entry name" value="DHBP_synth_RibB-like_a/b_dom"/>
</dbReference>
<evidence type="ECO:0000313" key="22">
    <source>
        <dbReference type="Proteomes" id="UP000018466"/>
    </source>
</evidence>
<evidence type="ECO:0000256" key="3">
    <source>
        <dbReference type="ARBA" id="ARBA00002284"/>
    </source>
</evidence>
<evidence type="ECO:0000256" key="19">
    <source>
        <dbReference type="HAMAP-Rule" id="MF_01283"/>
    </source>
</evidence>
<dbReference type="GO" id="GO:0005829">
    <property type="term" value="C:cytosol"/>
    <property type="evidence" value="ECO:0007669"/>
    <property type="project" value="TreeGrafter"/>
</dbReference>
<name>A0AA36Y3D1_9FIRM</name>
<evidence type="ECO:0000256" key="10">
    <source>
        <dbReference type="ARBA" id="ARBA00022801"/>
    </source>
</evidence>
<dbReference type="NCBIfam" id="NF001591">
    <property type="entry name" value="PRK00393.1"/>
    <property type="match status" value="1"/>
</dbReference>
<keyword evidence="11 19" id="KW-0862">Zinc</keyword>
<organism evidence="21 22">
    <name type="scientific">Stomatobaculum longum</name>
    <dbReference type="NCBI Taxonomy" id="796942"/>
    <lineage>
        <taxon>Bacteria</taxon>
        <taxon>Bacillati</taxon>
        <taxon>Bacillota</taxon>
        <taxon>Clostridia</taxon>
        <taxon>Lachnospirales</taxon>
        <taxon>Lachnospiraceae</taxon>
        <taxon>Stomatobaculum</taxon>
    </lineage>
</organism>
<feature type="binding site" evidence="19">
    <location>
        <begin position="251"/>
        <end position="255"/>
    </location>
    <ligand>
        <name>GTP</name>
        <dbReference type="ChEBI" id="CHEBI:37565"/>
    </ligand>
</feature>
<evidence type="ECO:0000256" key="1">
    <source>
        <dbReference type="ARBA" id="ARBA00000141"/>
    </source>
</evidence>
<keyword evidence="22" id="KW-1185">Reference proteome</keyword>
<keyword evidence="9 19" id="KW-0547">Nucleotide-binding</keyword>
<dbReference type="InterPro" id="IPR032677">
    <property type="entry name" value="GTP_cyclohydro_II"/>
</dbReference>
<feature type="binding site" evidence="19">
    <location>
        <position position="316"/>
    </location>
    <ligand>
        <name>GTP</name>
        <dbReference type="ChEBI" id="CHEBI:37565"/>
    </ligand>
</feature>
<feature type="binding site" evidence="19">
    <location>
        <position position="267"/>
    </location>
    <ligand>
        <name>Zn(2+)</name>
        <dbReference type="ChEBI" id="CHEBI:29105"/>
        <note>catalytic</note>
    </ligand>
</feature>
<evidence type="ECO:0000256" key="15">
    <source>
        <dbReference type="ARBA" id="ARBA00023239"/>
    </source>
</evidence>
<comment type="cofactor">
    <cofactor evidence="19">
        <name>Mg(2+)</name>
        <dbReference type="ChEBI" id="CHEBI:18420"/>
    </cofactor>
    <cofactor evidence="19">
        <name>Mn(2+)</name>
        <dbReference type="ChEBI" id="CHEBI:29035"/>
    </cofactor>
    <text evidence="19">Binds 2 divalent metal cations per subunit. Magnesium or manganese.</text>
</comment>
<evidence type="ECO:0000259" key="20">
    <source>
        <dbReference type="Pfam" id="PF00925"/>
    </source>
</evidence>
<evidence type="ECO:0000256" key="12">
    <source>
        <dbReference type="ARBA" id="ARBA00022842"/>
    </source>
</evidence>
<feature type="site" description="Essential for DHBP synthase activity" evidence="19">
    <location>
        <position position="125"/>
    </location>
</feature>
<dbReference type="PANTHER" id="PTHR21327">
    <property type="entry name" value="GTP CYCLOHYDROLASE II-RELATED"/>
    <property type="match status" value="1"/>
</dbReference>
<proteinExistence type="inferred from homology"/>
<feature type="active site" description="Nucleophile; for GTP cyclohydrolase activity" evidence="19">
    <location>
        <position position="330"/>
    </location>
</feature>
<dbReference type="SUPFAM" id="SSF142695">
    <property type="entry name" value="RibA-like"/>
    <property type="match status" value="1"/>
</dbReference>
<dbReference type="GO" id="GO:0008686">
    <property type="term" value="F:3,4-dihydroxy-2-butanone-4-phosphate synthase activity"/>
    <property type="evidence" value="ECO:0007669"/>
    <property type="project" value="UniProtKB-UniRule"/>
</dbReference>
<comment type="catalytic activity">
    <reaction evidence="1 19">
        <text>D-ribulose 5-phosphate = (2S)-2-hydroxy-3-oxobutyl phosphate + formate + H(+)</text>
        <dbReference type="Rhea" id="RHEA:18457"/>
        <dbReference type="ChEBI" id="CHEBI:15378"/>
        <dbReference type="ChEBI" id="CHEBI:15740"/>
        <dbReference type="ChEBI" id="CHEBI:58121"/>
        <dbReference type="ChEBI" id="CHEBI:58830"/>
        <dbReference type="EC" id="4.1.99.12"/>
    </reaction>
</comment>
<evidence type="ECO:0000256" key="11">
    <source>
        <dbReference type="ARBA" id="ARBA00022833"/>
    </source>
</evidence>
<dbReference type="EC" id="4.1.99.12" evidence="19"/>
<keyword evidence="7 19" id="KW-0686">Riboflavin biosynthesis</keyword>
<dbReference type="HAMAP" id="MF_00179">
    <property type="entry name" value="RibA"/>
    <property type="match status" value="1"/>
</dbReference>
<feature type="domain" description="GTP cyclohydrolase II" evidence="20">
    <location>
        <begin position="207"/>
        <end position="371"/>
    </location>
</feature>
<evidence type="ECO:0000256" key="7">
    <source>
        <dbReference type="ARBA" id="ARBA00022619"/>
    </source>
</evidence>
<comment type="cofactor">
    <cofactor evidence="19">
        <name>Zn(2+)</name>
        <dbReference type="ChEBI" id="CHEBI:29105"/>
    </cofactor>
    <text evidence="19">Binds 1 zinc ion per subunit.</text>
</comment>
<keyword evidence="12 19" id="KW-0460">Magnesium</keyword>
<keyword evidence="16 19" id="KW-0511">Multifunctional enzyme</keyword>
<feature type="binding site" evidence="19">
    <location>
        <position position="28"/>
    </location>
    <ligand>
        <name>Mg(2+)</name>
        <dbReference type="ChEBI" id="CHEBI:18420"/>
        <label>1</label>
    </ligand>
</feature>
<comment type="pathway">
    <text evidence="4 19">Cofactor biosynthesis; riboflavin biosynthesis; 5-amino-6-(D-ribitylamino)uracil from GTP: step 1/4.</text>
</comment>
<feature type="binding site" evidence="19">
    <location>
        <begin position="294"/>
        <end position="296"/>
    </location>
    <ligand>
        <name>GTP</name>
        <dbReference type="ChEBI" id="CHEBI:37565"/>
    </ligand>
</feature>
<comment type="similarity">
    <text evidence="6 19">In the N-terminal section; belongs to the DHBP synthase family.</text>
</comment>
<evidence type="ECO:0000256" key="13">
    <source>
        <dbReference type="ARBA" id="ARBA00023134"/>
    </source>
</evidence>
<feature type="active site" description="Proton acceptor; for GTP cyclohydrolase activity" evidence="19">
    <location>
        <position position="328"/>
    </location>
</feature>
<feature type="region of interest" description="DHBP synthase" evidence="19">
    <location>
        <begin position="1"/>
        <end position="200"/>
    </location>
</feature>
<dbReference type="InterPro" id="IPR016299">
    <property type="entry name" value="Riboflavin_synth_RibBA"/>
</dbReference>
<feature type="region of interest" description="GTP cyclohydrolase II" evidence="19">
    <location>
        <begin position="201"/>
        <end position="405"/>
    </location>
</feature>
<dbReference type="InterPro" id="IPR036144">
    <property type="entry name" value="RibA-like_sf"/>
</dbReference>
<dbReference type="Pfam" id="PF00925">
    <property type="entry name" value="GTP_cyclohydro2"/>
    <property type="match status" value="1"/>
</dbReference>
<dbReference type="InterPro" id="IPR000926">
    <property type="entry name" value="RibA"/>
</dbReference>
<dbReference type="FunFam" id="3.90.870.10:FF:000001">
    <property type="entry name" value="Riboflavin biosynthesis protein RibBA"/>
    <property type="match status" value="1"/>
</dbReference>
<dbReference type="PANTHER" id="PTHR21327:SF18">
    <property type="entry name" value="3,4-DIHYDROXY-2-BUTANONE 4-PHOSPHATE SYNTHASE"/>
    <property type="match status" value="1"/>
</dbReference>
<dbReference type="GO" id="GO:0000287">
    <property type="term" value="F:magnesium ion binding"/>
    <property type="evidence" value="ECO:0007669"/>
    <property type="project" value="UniProtKB-UniRule"/>
</dbReference>
<keyword evidence="13 19" id="KW-0342">GTP-binding</keyword>